<sequence length="183" mass="20698">MLGALCKIWLEVDDYLCCEHANVEPRSIVFVACTRKAKDDVEKQSISTDNAWGGEEISGAGDDERRPTNRLSMTHAKGVEAHLQGMSGLREWFIGRLNNSTHRIKEQKQLLIKALTTPKHALMRGATVIDHVGVWSLKECVWGSMFSTNFAISPMPSNCYEVHVRLHLQNCALEFMWTLEIIE</sequence>
<dbReference type="EMBL" id="JAYMYQ010000001">
    <property type="protein sequence ID" value="KAK7361006.1"/>
    <property type="molecule type" value="Genomic_DNA"/>
</dbReference>
<organism evidence="2 3">
    <name type="scientific">Canavalia gladiata</name>
    <name type="common">Sword bean</name>
    <name type="synonym">Dolichos gladiatus</name>
    <dbReference type="NCBI Taxonomy" id="3824"/>
    <lineage>
        <taxon>Eukaryota</taxon>
        <taxon>Viridiplantae</taxon>
        <taxon>Streptophyta</taxon>
        <taxon>Embryophyta</taxon>
        <taxon>Tracheophyta</taxon>
        <taxon>Spermatophyta</taxon>
        <taxon>Magnoliopsida</taxon>
        <taxon>eudicotyledons</taxon>
        <taxon>Gunneridae</taxon>
        <taxon>Pentapetalae</taxon>
        <taxon>rosids</taxon>
        <taxon>fabids</taxon>
        <taxon>Fabales</taxon>
        <taxon>Fabaceae</taxon>
        <taxon>Papilionoideae</taxon>
        <taxon>50 kb inversion clade</taxon>
        <taxon>NPAAA clade</taxon>
        <taxon>indigoferoid/millettioid clade</taxon>
        <taxon>Phaseoleae</taxon>
        <taxon>Canavalia</taxon>
    </lineage>
</organism>
<protein>
    <submittedName>
        <fullName evidence="2">Uncharacterized protein</fullName>
    </submittedName>
</protein>
<comment type="caution">
    <text evidence="2">The sequence shown here is derived from an EMBL/GenBank/DDBJ whole genome shotgun (WGS) entry which is preliminary data.</text>
</comment>
<name>A0AAN9MUT1_CANGL</name>
<keyword evidence="3" id="KW-1185">Reference proteome</keyword>
<dbReference type="Proteomes" id="UP001367508">
    <property type="component" value="Unassembled WGS sequence"/>
</dbReference>
<evidence type="ECO:0000313" key="2">
    <source>
        <dbReference type="EMBL" id="KAK7361006.1"/>
    </source>
</evidence>
<gene>
    <name evidence="2" type="ORF">VNO77_03029</name>
</gene>
<evidence type="ECO:0000313" key="3">
    <source>
        <dbReference type="Proteomes" id="UP001367508"/>
    </source>
</evidence>
<reference evidence="2 3" key="1">
    <citation type="submission" date="2024-01" db="EMBL/GenBank/DDBJ databases">
        <title>The genomes of 5 underutilized Papilionoideae crops provide insights into root nodulation and disease resistanc.</title>
        <authorList>
            <person name="Jiang F."/>
        </authorList>
    </citation>
    <scope>NUCLEOTIDE SEQUENCE [LARGE SCALE GENOMIC DNA]</scope>
    <source>
        <strain evidence="2">LVBAO_FW01</strain>
        <tissue evidence="2">Leaves</tissue>
    </source>
</reference>
<accession>A0AAN9MUT1</accession>
<proteinExistence type="predicted"/>
<feature type="region of interest" description="Disordered" evidence="1">
    <location>
        <begin position="44"/>
        <end position="68"/>
    </location>
</feature>
<evidence type="ECO:0000256" key="1">
    <source>
        <dbReference type="SAM" id="MobiDB-lite"/>
    </source>
</evidence>
<dbReference type="AlphaFoldDB" id="A0AAN9MUT1"/>